<evidence type="ECO:0000256" key="2">
    <source>
        <dbReference type="ARBA" id="ARBA00004300"/>
    </source>
</evidence>
<evidence type="ECO:0000259" key="9">
    <source>
        <dbReference type="Pfam" id="PF16574"/>
    </source>
</evidence>
<feature type="coiled-coil region" evidence="8">
    <location>
        <begin position="1673"/>
        <end position="1754"/>
    </location>
</feature>
<feature type="coiled-coil region" evidence="8">
    <location>
        <begin position="962"/>
        <end position="1027"/>
    </location>
</feature>
<dbReference type="InterPro" id="IPR032321">
    <property type="entry name" value="Cep209_CC5"/>
</dbReference>
<protein>
    <submittedName>
        <fullName evidence="10">CE290 protein</fullName>
    </submittedName>
</protein>
<reference evidence="10" key="1">
    <citation type="submission" date="2020-02" db="EMBL/GenBank/DDBJ databases">
        <title>Bird 10,000 Genomes (B10K) Project - Family phase.</title>
        <authorList>
            <person name="Zhang G."/>
        </authorList>
    </citation>
    <scope>NUCLEOTIDE SEQUENCE</scope>
    <source>
        <strain evidence="10">B10K-IZ-033-77</strain>
    </source>
</reference>
<dbReference type="GO" id="GO:0097711">
    <property type="term" value="P:ciliary basal body-plasma membrane docking"/>
    <property type="evidence" value="ECO:0007669"/>
    <property type="project" value="TreeGrafter"/>
</dbReference>
<sequence>MAPILDWKKLMKIDPDTLPRQEELADRLLDIMSKVDGKDLKTEIPEKLIHLFKITQSLLKMKTQEIELALEEVEKAGEEQAKCENNFKTKLMKLQNELETAQRSAGGRDTRFLRDEIRQLEKQLEQKERQLTDIEKELEKEKKVNEQLARNALTLSSTLRNGFKFGLLFVQNEQLRQDVVDYQRQIDSQKEAIPLRRGEVSDYTSQLSKRSSELVQYLDEIQNLTEANEKLEIQNQEMRKNLEESVQEMEKMTDEYSKMKLIVQQSDIIMDELRKEKDRYKFQVQDLSDQLKAKNEEDDPVMAAVNAKVEEWKKILASKDDELLEYQQMLFNLEEKMKMVQLDVDRNSILSLQQGVQERDAQIRLLTEQVEQYTKEMEKNAFVIEKLKDDLQKNKGHSCLAPQNQIGDMQEKLKMLEERTTEAEKSAELAEAHAREKDKELVETLKRMRDYELGIYGLEEAVAEIKDLRKQVKIREHEIESLIKEVNKLELKINDFLDENEELRERLGLEPKTMIDLNEFRNSKALKQQRYRAENQILLQEIERLEEERIELKKHIRKLAQEKGRRGATIGLDADNMEMTDSFTEEKGKNMRNVDFLSRHDIAEVKAKNDYLATELRERERDLEKNRTVMAKFQSKLKELSEENKQLEQGMKEILQAIKEMQKDSSMKGGETALIIPSLDRLVHAMESKNSEGIFDASVHLKAQVDQLTGRNEELRQELKETQKEATSLSNQLASANEKIEQMKNEICLLHQSEGANIVFQTVNLPEGMAPSSVNTINSLNEYLIHLTQELENKEKLLKQLEDAVENYKRKFAVIRHQQGLLYKEYQSQKESWQKESENIKEEMKKLEEQKEQDATKIKAYSNLLDALQMDPDETKKVLAENNRKITVLRVNEKSLTRQCTTLLEMERHLRKENEKLKGEITHMETAVTGKIGNLQRFKEMACFKIAALQKVLDGSVPLSELEVANKQYNALTAKYREMLQKDNLLVQRTTNMEHMERENESLKAQINALNKELEITKEKLHTVEQAWEQMTKLGKYERDDSAMDKATKAITNSEILSISKKITMLEMKELNERQRAEHSQRMYEHLRSTVKQIEERNFELETKFAELTKINLEAQKVEQELRDELSKSVSKAVSDADRRQIMDLEKREMELKIEVSKLRELSDVAQTQVEALEARQRYRDKEVESLRMQILDYQAQSDEKAIIAKLHQDIIALQGSESVAVGKLEKFKLKLQKMEIHNLRLEQKLDERDQALYFARLEGRNRAKHLQQTVQSLRRQFSGALPLAQQEKFSKTMIQLQNDKLKILEEVQHAQQERRNAENRALELELKLKSLEELVSALKDTRGAQKVIEWHMKMEELHLQELKLSRELVKQKEEVKYLRNVILEYECTISSLEEEIVQQNKFHEGRQMAWDQREVELQRQLDQYDHQQTEILSTALKLEEATGSVPDPSLPISQQLELALRKIQEHIRTILETKATCRSLEEKLKEKETALWKAEQNVVSRDKVINELRLRLPATSGEKIMAELSKQEDDSEYHHAIKIAHQTIANMQARLNQKEEVLKRYQHMLAKAREEQEEIAKKHEEDIRILHQKLDLHTDNSLNKFKEAALELGKKTSISLSNSKYFHHLEQTVAEQDNSLASLVGKLKKTSSDLEKQKQITLMKINEFEIIRAQLQEKHTIDVAQIKEEANELRNTLSQKEKELANVKAELEVQKEANNRAPTATLKNLVEQLKSQLAIKENQHKALSKALLELRAEMTANAEQQIISAASQKEAYMNVQEIVDRQTKGLTTQIEELNNQITKLKDSLKISKNKETSLYDERDELNQELQKKEKAFAKILREKNEMEKENEELRNRIRKLNSSIQSKADEQNLIDVLQKKVKRLESELAKKCEETEEKGLREDKTSKEEIIRWDEGKKWQIRMEGLRNKLREKEKEADALSKQLNTLKEIYTKTEKEKIALQKKLKTTGVTVDRVVGVRATETEKEVEELRKRNLELENEVAHMRTLQAIPRDSVIEDLHLKNQYLQEKLHALQRQCSRETFLRPLTSEIGSNDQYRREQEVLRENLRLSSENIELRFQLEQANKDLPRLKDQVDDLKEMCELLKKEKAEAERKLNSIRGAGRSGKTVPELEKTIGLMKRVVERIQRENEELKKAPAMVSNEKLLGLEQENERLKSEMEKMKLDLEGQLSMRYESKTKGMEKLITENERLRKELKKEADSGEKLRIEKNNLEILNEKLNVQLEETIKKLNLAESQLDGADSRSWKSIVTRMQETKLKEMEMDIAKKTQSIANLKRLLQEATAREHNADKNLQDLKKQIEHLKHLPEDAGTEQNLIKELQLLRLTNDRLEKEKAELVHQMGDYKHERHTSTSEGPADGHNEIVEKAKIDKIMSEMADLQSQLEASELEKYQLQEETKKLRRELETYNPSFFEELEDLKYNYNEEVKKNIILEERLKQLYEESGIQDSPGNISVD</sequence>
<feature type="coiled-coil region" evidence="8">
    <location>
        <begin position="1294"/>
        <end position="1375"/>
    </location>
</feature>
<feature type="coiled-coil region" evidence="8">
    <location>
        <begin position="406"/>
        <end position="433"/>
    </location>
</feature>
<dbReference type="GO" id="GO:0034451">
    <property type="term" value="C:centriolar satellite"/>
    <property type="evidence" value="ECO:0007669"/>
    <property type="project" value="TreeGrafter"/>
</dbReference>
<evidence type="ECO:0000313" key="10">
    <source>
        <dbReference type="EMBL" id="NXY02283.1"/>
    </source>
</evidence>
<dbReference type="GO" id="GO:0035869">
    <property type="term" value="C:ciliary transition zone"/>
    <property type="evidence" value="ECO:0007669"/>
    <property type="project" value="TreeGrafter"/>
</dbReference>
<gene>
    <name evidence="10" type="primary">Cep290</name>
    <name evidence="10" type="ORF">PTEMEL_R03382</name>
</gene>
<dbReference type="OrthoDB" id="6351660at2759"/>
<dbReference type="Gene3D" id="1.10.287.1490">
    <property type="match status" value="1"/>
</dbReference>
<keyword evidence="4" id="KW-0970">Cilium biogenesis/degradation</keyword>
<feature type="coiled-coil region" evidence="8">
    <location>
        <begin position="777"/>
        <end position="864"/>
    </location>
</feature>
<evidence type="ECO:0000256" key="4">
    <source>
        <dbReference type="ARBA" id="ARBA00022794"/>
    </source>
</evidence>
<evidence type="ECO:0000256" key="5">
    <source>
        <dbReference type="ARBA" id="ARBA00023054"/>
    </source>
</evidence>
<evidence type="ECO:0000256" key="6">
    <source>
        <dbReference type="ARBA" id="ARBA00023212"/>
    </source>
</evidence>
<organism evidence="10 11">
    <name type="scientific">Pteruthius melanotis</name>
    <dbReference type="NCBI Taxonomy" id="357074"/>
    <lineage>
        <taxon>Eukaryota</taxon>
        <taxon>Metazoa</taxon>
        <taxon>Chordata</taxon>
        <taxon>Craniata</taxon>
        <taxon>Vertebrata</taxon>
        <taxon>Euteleostomi</taxon>
        <taxon>Archelosauria</taxon>
        <taxon>Archosauria</taxon>
        <taxon>Dinosauria</taxon>
        <taxon>Saurischia</taxon>
        <taxon>Theropoda</taxon>
        <taxon>Coelurosauria</taxon>
        <taxon>Aves</taxon>
        <taxon>Neognathae</taxon>
        <taxon>Neoaves</taxon>
        <taxon>Telluraves</taxon>
        <taxon>Australaves</taxon>
        <taxon>Passeriformes</taxon>
        <taxon>Sylvioidea</taxon>
        <taxon>Timaliidae</taxon>
        <taxon>Pteruthius</taxon>
    </lineage>
</organism>
<comment type="subcellular location">
    <subcellularLocation>
        <location evidence="1">Cytoplasm</location>
        <location evidence="1">Cytoskeleton</location>
        <location evidence="1">Cilium basal body</location>
    </subcellularLocation>
    <subcellularLocation>
        <location evidence="2">Cytoplasm</location>
        <location evidence="2">Cytoskeleton</location>
        <location evidence="2">Microtubule organizing center</location>
        <location evidence="2">Centrosome</location>
    </subcellularLocation>
</comment>
<dbReference type="GO" id="GO:0043010">
    <property type="term" value="P:camera-type eye development"/>
    <property type="evidence" value="ECO:0007669"/>
    <property type="project" value="TreeGrafter"/>
</dbReference>
<feature type="domain" description="Centrosomal protein of 290kDa coiled-coil region" evidence="9">
    <location>
        <begin position="1293"/>
        <end position="1420"/>
    </location>
</feature>
<dbReference type="PANTHER" id="PTHR18879">
    <property type="entry name" value="CENTROSOMAL PROTEIN OF 290 KDA"/>
    <property type="match status" value="1"/>
</dbReference>
<comment type="caution">
    <text evidence="10">The sequence shown here is derived from an EMBL/GenBank/DDBJ whole genome shotgun (WGS) entry which is preliminary data.</text>
</comment>
<evidence type="ECO:0000256" key="8">
    <source>
        <dbReference type="SAM" id="Coils"/>
    </source>
</evidence>
<dbReference type="EMBL" id="WEIY01000064">
    <property type="protein sequence ID" value="NXY02283.1"/>
    <property type="molecule type" value="Genomic_DNA"/>
</dbReference>
<dbReference type="Gene3D" id="6.10.140.920">
    <property type="match status" value="1"/>
</dbReference>
<feature type="coiled-coil region" evidence="8">
    <location>
        <begin position="623"/>
        <end position="664"/>
    </location>
</feature>
<feature type="coiled-coil region" evidence="8">
    <location>
        <begin position="458"/>
        <end position="565"/>
    </location>
</feature>
<dbReference type="InterPro" id="IPR026201">
    <property type="entry name" value="Cep290"/>
</dbReference>
<proteinExistence type="predicted"/>
<evidence type="ECO:0000313" key="11">
    <source>
        <dbReference type="Proteomes" id="UP000603297"/>
    </source>
</evidence>
<dbReference type="Pfam" id="PF16574">
    <property type="entry name" value="CEP209_CC5"/>
    <property type="match status" value="1"/>
</dbReference>
<keyword evidence="5 8" id="KW-0175">Coiled coil</keyword>
<feature type="coiled-coil region" evidence="8">
    <location>
        <begin position="1077"/>
        <end position="1176"/>
    </location>
</feature>
<feature type="coiled-coil region" evidence="8">
    <location>
        <begin position="698"/>
        <end position="746"/>
    </location>
</feature>
<accession>A0A852MQF9</accession>
<keyword evidence="6" id="KW-0206">Cytoskeleton</keyword>
<dbReference type="PANTHER" id="PTHR18879:SF20">
    <property type="entry name" value="CENTROSOMAL PROTEIN OF 290 KDA"/>
    <property type="match status" value="1"/>
</dbReference>
<dbReference type="GO" id="GO:1905515">
    <property type="term" value="P:non-motile cilium assembly"/>
    <property type="evidence" value="ECO:0007669"/>
    <property type="project" value="TreeGrafter"/>
</dbReference>
<feature type="non-terminal residue" evidence="10">
    <location>
        <position position="2470"/>
    </location>
</feature>
<dbReference type="GO" id="GO:0001822">
    <property type="term" value="P:kidney development"/>
    <property type="evidence" value="ECO:0007669"/>
    <property type="project" value="TreeGrafter"/>
</dbReference>
<keyword evidence="11" id="KW-1185">Reference proteome</keyword>
<name>A0A852MQF9_9PASS</name>
<keyword evidence="3" id="KW-0963">Cytoplasm</keyword>
<evidence type="ECO:0000256" key="1">
    <source>
        <dbReference type="ARBA" id="ARBA00004120"/>
    </source>
</evidence>
<evidence type="ECO:0000256" key="3">
    <source>
        <dbReference type="ARBA" id="ARBA00022490"/>
    </source>
</evidence>
<feature type="non-terminal residue" evidence="10">
    <location>
        <position position="1"/>
    </location>
</feature>
<feature type="coiled-coil region" evidence="8">
    <location>
        <begin position="1538"/>
        <end position="1597"/>
    </location>
</feature>
<dbReference type="Proteomes" id="UP000603297">
    <property type="component" value="Unassembled WGS sequence"/>
</dbReference>
<keyword evidence="7" id="KW-0966">Cell projection</keyword>
<feature type="coiled-coil region" evidence="8">
    <location>
        <begin position="59"/>
        <end position="376"/>
    </location>
</feature>
<evidence type="ECO:0000256" key="7">
    <source>
        <dbReference type="ARBA" id="ARBA00023273"/>
    </source>
</evidence>
<feature type="coiled-coil region" evidence="8">
    <location>
        <begin position="1784"/>
        <end position="2457"/>
    </location>
</feature>
<dbReference type="GO" id="GO:1905349">
    <property type="term" value="P:ciliary transition zone assembly"/>
    <property type="evidence" value="ECO:0007669"/>
    <property type="project" value="TreeGrafter"/>
</dbReference>
<feature type="coiled-coil region" evidence="8">
    <location>
        <begin position="1464"/>
        <end position="1498"/>
    </location>
</feature>